<keyword evidence="3" id="KW-1185">Reference proteome</keyword>
<feature type="compositionally biased region" description="Polar residues" evidence="1">
    <location>
        <begin position="8"/>
        <end position="17"/>
    </location>
</feature>
<organism evidence="2 3">
    <name type="scientific">Cannabis sativa</name>
    <name type="common">Hemp</name>
    <name type="synonym">Marijuana</name>
    <dbReference type="NCBI Taxonomy" id="3483"/>
    <lineage>
        <taxon>Eukaryota</taxon>
        <taxon>Viridiplantae</taxon>
        <taxon>Streptophyta</taxon>
        <taxon>Embryophyta</taxon>
        <taxon>Tracheophyta</taxon>
        <taxon>Spermatophyta</taxon>
        <taxon>Magnoliopsida</taxon>
        <taxon>eudicotyledons</taxon>
        <taxon>Gunneridae</taxon>
        <taxon>Pentapetalae</taxon>
        <taxon>rosids</taxon>
        <taxon>fabids</taxon>
        <taxon>Rosales</taxon>
        <taxon>Cannabaceae</taxon>
        <taxon>Cannabis</taxon>
    </lineage>
</organism>
<feature type="compositionally biased region" description="Polar residues" evidence="1">
    <location>
        <begin position="79"/>
        <end position="90"/>
    </location>
</feature>
<evidence type="ECO:0000313" key="2">
    <source>
        <dbReference type="EnsemblPlants" id="cds.evm.model.04.946"/>
    </source>
</evidence>
<name>A0A803PJC3_CANSA</name>
<reference evidence="2" key="2">
    <citation type="submission" date="2021-03" db="UniProtKB">
        <authorList>
            <consortium name="EnsemblPlants"/>
        </authorList>
    </citation>
    <scope>IDENTIFICATION</scope>
</reference>
<dbReference type="Gramene" id="evm.model.04.946">
    <property type="protein sequence ID" value="cds.evm.model.04.946"/>
    <property type="gene ID" value="evm.TU.04.946"/>
</dbReference>
<feature type="compositionally biased region" description="Basic and acidic residues" evidence="1">
    <location>
        <begin position="102"/>
        <end position="112"/>
    </location>
</feature>
<dbReference type="EMBL" id="UZAU01000371">
    <property type="status" value="NOT_ANNOTATED_CDS"/>
    <property type="molecule type" value="Genomic_DNA"/>
</dbReference>
<sequence>MAEDTPQNEDTQPGETTQRPRKEHSHKTNATETPRSRRENGEGGFEQTGGEIPERQSNRRNAELEHEAIAARVARNDAPPSQQNTSTRQPQGRPRGSRTKRHGENPRGDNHENPTNPRVINQGIQGIYQWTKEVPKIQEITTIGKLDPTIKEPPVVTRIMGLCNLTA</sequence>
<evidence type="ECO:0000256" key="1">
    <source>
        <dbReference type="SAM" id="MobiDB-lite"/>
    </source>
</evidence>
<dbReference type="Proteomes" id="UP000596661">
    <property type="component" value="Chromosome 4"/>
</dbReference>
<evidence type="ECO:0000313" key="3">
    <source>
        <dbReference type="Proteomes" id="UP000596661"/>
    </source>
</evidence>
<reference evidence="2" key="1">
    <citation type="submission" date="2018-11" db="EMBL/GenBank/DDBJ databases">
        <authorList>
            <person name="Grassa J C."/>
        </authorList>
    </citation>
    <scope>NUCLEOTIDE SEQUENCE [LARGE SCALE GENOMIC DNA]</scope>
</reference>
<feature type="compositionally biased region" description="Basic and acidic residues" evidence="1">
    <location>
        <begin position="52"/>
        <end position="69"/>
    </location>
</feature>
<accession>A0A803PJC3</accession>
<feature type="region of interest" description="Disordered" evidence="1">
    <location>
        <begin position="1"/>
        <end position="119"/>
    </location>
</feature>
<proteinExistence type="predicted"/>
<protein>
    <submittedName>
        <fullName evidence="2">Uncharacterized protein</fullName>
    </submittedName>
</protein>
<dbReference type="EnsemblPlants" id="evm.model.04.946">
    <property type="protein sequence ID" value="cds.evm.model.04.946"/>
    <property type="gene ID" value="evm.TU.04.946"/>
</dbReference>
<dbReference type="AlphaFoldDB" id="A0A803PJC3"/>